<protein>
    <recommendedName>
        <fullName evidence="3">Carboxylic ester hydrolase</fullName>
        <ecNumber evidence="3">3.1.1.-</ecNumber>
    </recommendedName>
</protein>
<evidence type="ECO:0000256" key="1">
    <source>
        <dbReference type="ARBA" id="ARBA00005964"/>
    </source>
</evidence>
<evidence type="ECO:0000256" key="2">
    <source>
        <dbReference type="ARBA" id="ARBA00022801"/>
    </source>
</evidence>
<evidence type="ECO:0000313" key="6">
    <source>
        <dbReference type="Proteomes" id="UP001203852"/>
    </source>
</evidence>
<dbReference type="EC" id="3.1.1.-" evidence="3"/>
<keyword evidence="2 3" id="KW-0378">Hydrolase</keyword>
<reference evidence="5" key="1">
    <citation type="journal article" date="2022" name="bioRxiv">
        <title>Deciphering the potential niche of two novel black yeast fungi from a biological soil crust based on their genomes, phenotypes, and melanin regulation.</title>
        <authorList>
            <consortium name="DOE Joint Genome Institute"/>
            <person name="Carr E.C."/>
            <person name="Barton Q."/>
            <person name="Grambo S."/>
            <person name="Sullivan M."/>
            <person name="Renfro C.M."/>
            <person name="Kuo A."/>
            <person name="Pangilinan J."/>
            <person name="Lipzen A."/>
            <person name="Keymanesh K."/>
            <person name="Savage E."/>
            <person name="Barry K."/>
            <person name="Grigoriev I.V."/>
            <person name="Riekhof W.R."/>
            <person name="Harris S.S."/>
        </authorList>
    </citation>
    <scope>NUCLEOTIDE SEQUENCE</scope>
    <source>
        <strain evidence="5">JF 03-4F</strain>
    </source>
</reference>
<name>A0AAN6IBC0_9EURO</name>
<evidence type="ECO:0000259" key="4">
    <source>
        <dbReference type="Pfam" id="PF00135"/>
    </source>
</evidence>
<comment type="similarity">
    <text evidence="1 3">Belongs to the type-B carboxylesterase/lipase family.</text>
</comment>
<organism evidence="5 6">
    <name type="scientific">Exophiala viscosa</name>
    <dbReference type="NCBI Taxonomy" id="2486360"/>
    <lineage>
        <taxon>Eukaryota</taxon>
        <taxon>Fungi</taxon>
        <taxon>Dikarya</taxon>
        <taxon>Ascomycota</taxon>
        <taxon>Pezizomycotina</taxon>
        <taxon>Eurotiomycetes</taxon>
        <taxon>Chaetothyriomycetidae</taxon>
        <taxon>Chaetothyriales</taxon>
        <taxon>Herpotrichiellaceae</taxon>
        <taxon>Exophiala</taxon>
    </lineage>
</organism>
<sequence length="530" mass="58079">MAHYAHPLLGQITGTSHDGVNRFCGIQYATLQNRFANPVVAEGDPSAALDAQKHGPRVISPAQGCDMELSLIQQTLPHEKGSMSELDGLNLNIALPAKHSGRLPVFVFFHGGGFSIGSGSWPQYDPVRTVQLSIEQQEPVIGVTVNYRLGAFGFLYSQELSKMGIKANRGLLDQRAALQWLQKNIDGFGGDPEKITVVGESAGAVSCTLHLQSEKPLFKQMMAMGGSSLLMKPLPMPVAEYAYGRVLDAVNIDTSLSSEEKLKSLLEIPAETFLSSIGPDVPLLAVHDEDYIRYPSSFAQWTQQGERSQYPGMKWCDRIMVGDCQFDASIFLFAVGPRKAGIAEAFRQSLEKSLKDFPDERAKLLDTYGIATSVSDDEDMLNILRFGTDIGFYAPAFTMAKAMSRRAFLYHFNEPNPWDGPFKGESTHILDVAFLFQNFIEHLGPEQQKLSKKFGSDFINFVNGKAPFDVYDDTEGGAQVYGPPVVGGAQYVQGKSPEAFGRRSFIGSLAGKTSTLDQLSIAWDTFLAGR</sequence>
<dbReference type="InterPro" id="IPR002018">
    <property type="entry name" value="CarbesteraseB"/>
</dbReference>
<dbReference type="InterPro" id="IPR029058">
    <property type="entry name" value="AB_hydrolase_fold"/>
</dbReference>
<evidence type="ECO:0000313" key="5">
    <source>
        <dbReference type="EMBL" id="KAI1611228.1"/>
    </source>
</evidence>
<gene>
    <name evidence="5" type="ORF">EDD36DRAFT_497139</name>
</gene>
<dbReference type="PANTHER" id="PTHR11559">
    <property type="entry name" value="CARBOXYLESTERASE"/>
    <property type="match status" value="1"/>
</dbReference>
<comment type="caution">
    <text evidence="5">The sequence shown here is derived from an EMBL/GenBank/DDBJ whole genome shotgun (WGS) entry which is preliminary data.</text>
</comment>
<feature type="domain" description="Carboxylesterase type B" evidence="4">
    <location>
        <begin position="10"/>
        <end position="467"/>
    </location>
</feature>
<dbReference type="InterPro" id="IPR019826">
    <property type="entry name" value="Carboxylesterase_B_AS"/>
</dbReference>
<dbReference type="Proteomes" id="UP001203852">
    <property type="component" value="Unassembled WGS sequence"/>
</dbReference>
<accession>A0AAN6IBC0</accession>
<dbReference type="Gene3D" id="3.40.50.1820">
    <property type="entry name" value="alpha/beta hydrolase"/>
    <property type="match status" value="1"/>
</dbReference>
<proteinExistence type="inferred from homology"/>
<dbReference type="SUPFAM" id="SSF53474">
    <property type="entry name" value="alpha/beta-Hydrolases"/>
    <property type="match status" value="1"/>
</dbReference>
<dbReference type="InterPro" id="IPR050309">
    <property type="entry name" value="Type-B_Carboxylest/Lipase"/>
</dbReference>
<dbReference type="GO" id="GO:0016787">
    <property type="term" value="F:hydrolase activity"/>
    <property type="evidence" value="ECO:0007669"/>
    <property type="project" value="UniProtKB-KW"/>
</dbReference>
<keyword evidence="6" id="KW-1185">Reference proteome</keyword>
<dbReference type="Pfam" id="PF00135">
    <property type="entry name" value="COesterase"/>
    <property type="match status" value="1"/>
</dbReference>
<dbReference type="EMBL" id="MU404356">
    <property type="protein sequence ID" value="KAI1611228.1"/>
    <property type="molecule type" value="Genomic_DNA"/>
</dbReference>
<dbReference type="PROSITE" id="PS00122">
    <property type="entry name" value="CARBOXYLESTERASE_B_1"/>
    <property type="match status" value="1"/>
</dbReference>
<dbReference type="AlphaFoldDB" id="A0AAN6IBC0"/>
<evidence type="ECO:0000256" key="3">
    <source>
        <dbReference type="RuleBase" id="RU361235"/>
    </source>
</evidence>